<evidence type="ECO:0000256" key="1">
    <source>
        <dbReference type="SAM" id="Phobius"/>
    </source>
</evidence>
<evidence type="ECO:0000313" key="3">
    <source>
        <dbReference type="RefSeq" id="XP_031425801.1"/>
    </source>
</evidence>
<feature type="transmembrane region" description="Helical" evidence="1">
    <location>
        <begin position="12"/>
        <end position="40"/>
    </location>
</feature>
<accession>A0A6P8FQI7</accession>
<dbReference type="KEGG" id="char:116220992"/>
<dbReference type="Proteomes" id="UP000515152">
    <property type="component" value="Chromosome 7"/>
</dbReference>
<keyword evidence="1" id="KW-0812">Transmembrane</keyword>
<keyword evidence="1" id="KW-0472">Membrane</keyword>
<name>A0A6P8FQI7_CLUHA</name>
<keyword evidence="1" id="KW-1133">Transmembrane helix</keyword>
<protein>
    <submittedName>
        <fullName evidence="3">Uncharacterized protein LOC116220992 isoform X1</fullName>
    </submittedName>
</protein>
<dbReference type="GeneID" id="116220992"/>
<dbReference type="OrthoDB" id="8962944at2759"/>
<dbReference type="RefSeq" id="XP_031425801.1">
    <property type="nucleotide sequence ID" value="XM_031569941.2"/>
</dbReference>
<feature type="transmembrane region" description="Helical" evidence="1">
    <location>
        <begin position="186"/>
        <end position="205"/>
    </location>
</feature>
<reference evidence="3" key="1">
    <citation type="submission" date="2025-08" db="UniProtKB">
        <authorList>
            <consortium name="RefSeq"/>
        </authorList>
    </citation>
    <scope>IDENTIFICATION</scope>
</reference>
<gene>
    <name evidence="3" type="primary">LOC116220992</name>
</gene>
<sequence length="303" mass="33417">MGVLIALCRRYCFHRCMIVMGICHYIISSISLLGFVAMALNRHSCLPVTCLNCNKTNLSNSLDKSCLGLCEGASHSCINVSDALLACMKDFRVWLNTFSTEINKGDNFTVTCEHNLTLDHIEELIWLKDNERVPRQNTRQLTLEDLIISVTVSCKIHSHCGDFISGTMKIDVSAYGSLGAPGSGKAVLVVLLGVCCVIAVALIVFNRDGGKGQDHSPQTRTFHKLQPQLRKKGFKQHDMTRTCSRVGRQGGMSVSVGMSLNFSSKVVFPFPSLCNFRVCICIFPHLCRSRFGSRGQGVCCREA</sequence>
<keyword evidence="2" id="KW-1185">Reference proteome</keyword>
<organism evidence="2 3">
    <name type="scientific">Clupea harengus</name>
    <name type="common">Atlantic herring</name>
    <dbReference type="NCBI Taxonomy" id="7950"/>
    <lineage>
        <taxon>Eukaryota</taxon>
        <taxon>Metazoa</taxon>
        <taxon>Chordata</taxon>
        <taxon>Craniata</taxon>
        <taxon>Vertebrata</taxon>
        <taxon>Euteleostomi</taxon>
        <taxon>Actinopterygii</taxon>
        <taxon>Neopterygii</taxon>
        <taxon>Teleostei</taxon>
        <taxon>Clupei</taxon>
        <taxon>Clupeiformes</taxon>
        <taxon>Clupeoidei</taxon>
        <taxon>Clupeidae</taxon>
        <taxon>Clupea</taxon>
    </lineage>
</organism>
<evidence type="ECO:0000313" key="2">
    <source>
        <dbReference type="Proteomes" id="UP000515152"/>
    </source>
</evidence>
<proteinExistence type="predicted"/>
<dbReference type="AlphaFoldDB" id="A0A6P8FQI7"/>